<accession>A0A8X6FY96</accession>
<evidence type="ECO:0000313" key="1">
    <source>
        <dbReference type="EMBL" id="GFQ92275.1"/>
    </source>
</evidence>
<proteinExistence type="predicted"/>
<dbReference type="GO" id="GO:0003676">
    <property type="term" value="F:nucleic acid binding"/>
    <property type="evidence" value="ECO:0007669"/>
    <property type="project" value="InterPro"/>
</dbReference>
<dbReference type="Gene3D" id="3.30.420.10">
    <property type="entry name" value="Ribonuclease H-like superfamily/Ribonuclease H"/>
    <property type="match status" value="1"/>
</dbReference>
<protein>
    <submittedName>
        <fullName evidence="1">Uncharacterized protein</fullName>
    </submittedName>
</protein>
<comment type="caution">
    <text evidence="1">The sequence shown here is derived from an EMBL/GenBank/DDBJ whole genome shotgun (WGS) entry which is preliminary data.</text>
</comment>
<gene>
    <name evidence="1" type="ORF">TNCT_349351</name>
</gene>
<reference evidence="1" key="1">
    <citation type="submission" date="2020-07" db="EMBL/GenBank/DDBJ databases">
        <title>Multicomponent nature underlies the extraordinary mechanical properties of spider dragline silk.</title>
        <authorList>
            <person name="Kono N."/>
            <person name="Nakamura H."/>
            <person name="Mori M."/>
            <person name="Yoshida Y."/>
            <person name="Ohtoshi R."/>
            <person name="Malay A.D."/>
            <person name="Moran D.A.P."/>
            <person name="Tomita M."/>
            <person name="Numata K."/>
            <person name="Arakawa K."/>
        </authorList>
    </citation>
    <scope>NUCLEOTIDE SEQUENCE</scope>
</reference>
<dbReference type="OrthoDB" id="6418447at2759"/>
<name>A0A8X6FY96_TRICU</name>
<dbReference type="AlphaFoldDB" id="A0A8X6FY96"/>
<organism evidence="1 2">
    <name type="scientific">Trichonephila clavata</name>
    <name type="common">Joro spider</name>
    <name type="synonym">Nephila clavata</name>
    <dbReference type="NCBI Taxonomy" id="2740835"/>
    <lineage>
        <taxon>Eukaryota</taxon>
        <taxon>Metazoa</taxon>
        <taxon>Ecdysozoa</taxon>
        <taxon>Arthropoda</taxon>
        <taxon>Chelicerata</taxon>
        <taxon>Arachnida</taxon>
        <taxon>Araneae</taxon>
        <taxon>Araneomorphae</taxon>
        <taxon>Entelegynae</taxon>
        <taxon>Araneoidea</taxon>
        <taxon>Nephilidae</taxon>
        <taxon>Trichonephila</taxon>
    </lineage>
</organism>
<dbReference type="InterPro" id="IPR036397">
    <property type="entry name" value="RNaseH_sf"/>
</dbReference>
<evidence type="ECO:0000313" key="2">
    <source>
        <dbReference type="Proteomes" id="UP000887116"/>
    </source>
</evidence>
<dbReference type="Proteomes" id="UP000887116">
    <property type="component" value="Unassembled WGS sequence"/>
</dbReference>
<sequence>MVHIIQHQHLQKSKMLVEWIPKHLILHHEKQQIVISLHYLIHYGEDPTFLKSIVVGNESWCHRYPPESYKMSKYWRRMSSPQK</sequence>
<keyword evidence="2" id="KW-1185">Reference proteome</keyword>
<dbReference type="EMBL" id="BMAO01004085">
    <property type="protein sequence ID" value="GFQ92275.1"/>
    <property type="molecule type" value="Genomic_DNA"/>
</dbReference>